<comment type="similarity">
    <text evidence="6">Belongs to the DESIGUAL family.</text>
</comment>
<evidence type="ECO:0000256" key="3">
    <source>
        <dbReference type="ARBA" id="ARBA00022729"/>
    </source>
</evidence>
<dbReference type="PANTHER" id="PTHR31769">
    <property type="entry name" value="OS07G0462200 PROTEIN-RELATED"/>
    <property type="match status" value="1"/>
</dbReference>
<evidence type="ECO:0000256" key="6">
    <source>
        <dbReference type="ARBA" id="ARBA00029467"/>
    </source>
</evidence>
<feature type="transmembrane region" description="Helical" evidence="7">
    <location>
        <begin position="51"/>
        <end position="73"/>
    </location>
</feature>
<evidence type="ECO:0000256" key="5">
    <source>
        <dbReference type="ARBA" id="ARBA00023136"/>
    </source>
</evidence>
<evidence type="ECO:0000313" key="9">
    <source>
        <dbReference type="Proteomes" id="UP000230069"/>
    </source>
</evidence>
<feature type="transmembrane region" description="Helical" evidence="7">
    <location>
        <begin position="133"/>
        <end position="153"/>
    </location>
</feature>
<feature type="transmembrane region" description="Helical" evidence="7">
    <location>
        <begin position="6"/>
        <end position="30"/>
    </location>
</feature>
<dbReference type="OrthoDB" id="1667348at2759"/>
<evidence type="ECO:0000256" key="4">
    <source>
        <dbReference type="ARBA" id="ARBA00022989"/>
    </source>
</evidence>
<dbReference type="Proteomes" id="UP000230069">
    <property type="component" value="Unassembled WGS sequence"/>
</dbReference>
<keyword evidence="5 7" id="KW-0472">Membrane</keyword>
<protein>
    <submittedName>
        <fullName evidence="8">Uncharacterized protein</fullName>
    </submittedName>
</protein>
<evidence type="ECO:0000313" key="8">
    <source>
        <dbReference type="EMBL" id="PIA58460.1"/>
    </source>
</evidence>
<dbReference type="InterPro" id="IPR009606">
    <property type="entry name" value="DEAL/Modifying_wall_lignin1/2"/>
</dbReference>
<comment type="subcellular location">
    <subcellularLocation>
        <location evidence="1">Endomembrane system</location>
        <topology evidence="1">Multi-pass membrane protein</topology>
    </subcellularLocation>
</comment>
<dbReference type="Pfam" id="PF06749">
    <property type="entry name" value="DUF1218"/>
    <property type="match status" value="1"/>
</dbReference>
<dbReference type="GO" id="GO:0012505">
    <property type="term" value="C:endomembrane system"/>
    <property type="evidence" value="ECO:0007669"/>
    <property type="project" value="UniProtKB-SubCell"/>
</dbReference>
<dbReference type="AlphaFoldDB" id="A0A2G5ERV2"/>
<keyword evidence="2 7" id="KW-0812">Transmembrane</keyword>
<evidence type="ECO:0000256" key="1">
    <source>
        <dbReference type="ARBA" id="ARBA00004127"/>
    </source>
</evidence>
<dbReference type="FunCoup" id="A0A2G5ERV2">
    <property type="interactions" value="170"/>
</dbReference>
<feature type="transmembrane region" description="Helical" evidence="7">
    <location>
        <begin position="93"/>
        <end position="113"/>
    </location>
</feature>
<keyword evidence="4 7" id="KW-1133">Transmembrane helix</keyword>
<gene>
    <name evidence="8" type="ORF">AQUCO_00500414v1</name>
</gene>
<reference evidence="8 9" key="1">
    <citation type="submission" date="2017-09" db="EMBL/GenBank/DDBJ databases">
        <title>WGS assembly of Aquilegia coerulea Goldsmith.</title>
        <authorList>
            <person name="Hodges S."/>
            <person name="Kramer E."/>
            <person name="Nordborg M."/>
            <person name="Tomkins J."/>
            <person name="Borevitz J."/>
            <person name="Derieg N."/>
            <person name="Yan J."/>
            <person name="Mihaltcheva S."/>
            <person name="Hayes R.D."/>
            <person name="Rokhsar D."/>
        </authorList>
    </citation>
    <scope>NUCLEOTIDE SEQUENCE [LARGE SCALE GENOMIC DNA]</scope>
    <source>
        <strain evidence="9">cv. Goldsmith</strain>
    </source>
</reference>
<proteinExistence type="inferred from homology"/>
<organism evidence="8 9">
    <name type="scientific">Aquilegia coerulea</name>
    <name type="common">Rocky mountain columbine</name>
    <dbReference type="NCBI Taxonomy" id="218851"/>
    <lineage>
        <taxon>Eukaryota</taxon>
        <taxon>Viridiplantae</taxon>
        <taxon>Streptophyta</taxon>
        <taxon>Embryophyta</taxon>
        <taxon>Tracheophyta</taxon>
        <taxon>Spermatophyta</taxon>
        <taxon>Magnoliopsida</taxon>
        <taxon>Ranunculales</taxon>
        <taxon>Ranunculaceae</taxon>
        <taxon>Thalictroideae</taxon>
        <taxon>Aquilegia</taxon>
    </lineage>
</organism>
<dbReference type="STRING" id="218851.A0A2G5ERV2"/>
<dbReference type="InterPro" id="IPR052222">
    <property type="entry name" value="DESIGUAL"/>
</dbReference>
<name>A0A2G5ERV2_AQUCA</name>
<evidence type="ECO:0000256" key="2">
    <source>
        <dbReference type="ARBA" id="ARBA00022692"/>
    </source>
</evidence>
<keyword evidence="3" id="KW-0732">Signal</keyword>
<evidence type="ECO:0000256" key="7">
    <source>
        <dbReference type="SAM" id="Phobius"/>
    </source>
</evidence>
<sequence>MGKGIGPFICILIIVMDIIAGILGIEAEIAQDKVKHLKLWIFECRDPSRQAFNLGLSAAFILGLTHVIANLLGGFVCICSKDEMDKSTANKQLAAACLILSWIILAVAFSMLIIGTLANSKSKGSCGISHNRFLSIGGILCFVHGLFCVSYYVSATATNEEAKRSGHHQGSSAVV</sequence>
<keyword evidence="9" id="KW-1185">Reference proteome</keyword>
<dbReference type="EMBL" id="KZ305022">
    <property type="protein sequence ID" value="PIA58460.1"/>
    <property type="molecule type" value="Genomic_DNA"/>
</dbReference>
<dbReference type="InParanoid" id="A0A2G5ERV2"/>
<accession>A0A2G5ERV2</accession>